<keyword evidence="2" id="KW-0229">DNA integration</keyword>
<dbReference type="InterPro" id="IPR013762">
    <property type="entry name" value="Integrase-like_cat_sf"/>
</dbReference>
<evidence type="ECO:0000256" key="1">
    <source>
        <dbReference type="ARBA" id="ARBA00008857"/>
    </source>
</evidence>
<dbReference type="InterPro" id="IPR004107">
    <property type="entry name" value="Integrase_SAM-like_N"/>
</dbReference>
<sequence>MKPSKRFFDWRKDLSASRDVDPRERAGFQLLLEWFEKWRIGRDLPPGRAAARRFWREQVQLKPREAWQLQQWAHAIKWHLRWLQACEQAGGTATTLEERVRLAVNSAASRRGLAYRTRQSYSGWAGRYARWAGSAKETLKPLKARDFLSWLVTERKVSFSTQKQALNALAFFFKDVCGHEEVDLKVVLRKTPPRIPVVLDRSEVAALFSHLEERYQLLARIQYGSGLRMAELLQLRIKDVDPGRRQVTVREGKGHQDRVTVLPGSVIDDLDRHKRKLREVHEHDRREDAPGVALPGALEWKLRGAGKKWEWFWLFPSETLSVDPESGVTRRHHIHPDAYSKALARAARAAGIEKRMTSHVLRHCFATHLLEDGKDLRTIQQLLGHKDIRTTEIYTHVATGVGASGVRSPLDESVERGAGSGERRAESGERRAGSGESGSNQGCALS</sequence>
<comment type="similarity">
    <text evidence="1">Belongs to the 'phage' integrase family.</text>
</comment>
<dbReference type="InterPro" id="IPR002104">
    <property type="entry name" value="Integrase_catalytic"/>
</dbReference>
<dbReference type="Pfam" id="PF00589">
    <property type="entry name" value="Phage_integrase"/>
    <property type="match status" value="1"/>
</dbReference>
<proteinExistence type="inferred from homology"/>
<dbReference type="SUPFAM" id="SSF56349">
    <property type="entry name" value="DNA breaking-rejoining enzymes"/>
    <property type="match status" value="1"/>
</dbReference>
<reference evidence="7 8" key="1">
    <citation type="submission" date="2021-06" db="EMBL/GenBank/DDBJ databases">
        <title>Complete genome of Haloferula helveola possessing various polysaccharide degrading enzymes.</title>
        <authorList>
            <person name="Takami H."/>
            <person name="Huang C."/>
            <person name="Hamasaki K."/>
        </authorList>
    </citation>
    <scope>NUCLEOTIDE SEQUENCE [LARGE SCALE GENOMIC DNA]</scope>
    <source>
        <strain evidence="7 8">CN-1</strain>
    </source>
</reference>
<dbReference type="Pfam" id="PF13495">
    <property type="entry name" value="Phage_int_SAM_4"/>
    <property type="match status" value="1"/>
</dbReference>
<keyword evidence="3" id="KW-0238">DNA-binding</keyword>
<evidence type="ECO:0000313" key="8">
    <source>
        <dbReference type="Proteomes" id="UP001374893"/>
    </source>
</evidence>
<evidence type="ECO:0000256" key="4">
    <source>
        <dbReference type="ARBA" id="ARBA00023172"/>
    </source>
</evidence>
<accession>A0ABN6H4E6</accession>
<evidence type="ECO:0000259" key="6">
    <source>
        <dbReference type="PROSITE" id="PS51898"/>
    </source>
</evidence>
<dbReference type="InterPro" id="IPR050090">
    <property type="entry name" value="Tyrosine_recombinase_XerCD"/>
</dbReference>
<feature type="compositionally biased region" description="Basic and acidic residues" evidence="5">
    <location>
        <begin position="409"/>
        <end position="433"/>
    </location>
</feature>
<keyword evidence="4" id="KW-0233">DNA recombination</keyword>
<dbReference type="InterPro" id="IPR010998">
    <property type="entry name" value="Integrase_recombinase_N"/>
</dbReference>
<dbReference type="PANTHER" id="PTHR30349:SF64">
    <property type="entry name" value="PROPHAGE INTEGRASE INTD-RELATED"/>
    <property type="match status" value="1"/>
</dbReference>
<feature type="region of interest" description="Disordered" evidence="5">
    <location>
        <begin position="405"/>
        <end position="446"/>
    </location>
</feature>
<dbReference type="InterPro" id="IPR011946">
    <property type="entry name" value="Integrase_integron-type"/>
</dbReference>
<dbReference type="Gene3D" id="1.10.443.10">
    <property type="entry name" value="Intergrase catalytic core"/>
    <property type="match status" value="1"/>
</dbReference>
<evidence type="ECO:0000313" key="7">
    <source>
        <dbReference type="EMBL" id="BCX48521.1"/>
    </source>
</evidence>
<dbReference type="Proteomes" id="UP001374893">
    <property type="component" value="Chromosome"/>
</dbReference>
<dbReference type="NCBIfam" id="TIGR02249">
    <property type="entry name" value="integrase_gron"/>
    <property type="match status" value="1"/>
</dbReference>
<name>A0ABN6H4E6_9BACT</name>
<keyword evidence="8" id="KW-1185">Reference proteome</keyword>
<feature type="domain" description="Tyr recombinase" evidence="6">
    <location>
        <begin position="194"/>
        <end position="407"/>
    </location>
</feature>
<dbReference type="InterPro" id="IPR011010">
    <property type="entry name" value="DNA_brk_join_enz"/>
</dbReference>
<dbReference type="Gene3D" id="1.10.150.130">
    <property type="match status" value="1"/>
</dbReference>
<dbReference type="PROSITE" id="PS51898">
    <property type="entry name" value="TYR_RECOMBINASE"/>
    <property type="match status" value="1"/>
</dbReference>
<evidence type="ECO:0000256" key="5">
    <source>
        <dbReference type="SAM" id="MobiDB-lite"/>
    </source>
</evidence>
<dbReference type="EMBL" id="AP024702">
    <property type="protein sequence ID" value="BCX48521.1"/>
    <property type="molecule type" value="Genomic_DNA"/>
</dbReference>
<dbReference type="RefSeq" id="WP_338684801.1">
    <property type="nucleotide sequence ID" value="NZ_AP024702.1"/>
</dbReference>
<organism evidence="7 8">
    <name type="scientific">Haloferula helveola</name>
    <dbReference type="NCBI Taxonomy" id="490095"/>
    <lineage>
        <taxon>Bacteria</taxon>
        <taxon>Pseudomonadati</taxon>
        <taxon>Verrucomicrobiota</taxon>
        <taxon>Verrucomicrobiia</taxon>
        <taxon>Verrucomicrobiales</taxon>
        <taxon>Verrucomicrobiaceae</taxon>
        <taxon>Haloferula</taxon>
    </lineage>
</organism>
<protein>
    <recommendedName>
        <fullName evidence="6">Tyr recombinase domain-containing protein</fullName>
    </recommendedName>
</protein>
<gene>
    <name evidence="7" type="ORF">HAHE_24290</name>
</gene>
<dbReference type="PANTHER" id="PTHR30349">
    <property type="entry name" value="PHAGE INTEGRASE-RELATED"/>
    <property type="match status" value="1"/>
</dbReference>
<evidence type="ECO:0000256" key="3">
    <source>
        <dbReference type="ARBA" id="ARBA00023125"/>
    </source>
</evidence>
<evidence type="ECO:0000256" key="2">
    <source>
        <dbReference type="ARBA" id="ARBA00022908"/>
    </source>
</evidence>